<feature type="chain" id="PRO_5008598094" evidence="2">
    <location>
        <begin position="20"/>
        <end position="170"/>
    </location>
</feature>
<keyword evidence="4" id="KW-1185">Reference proteome</keyword>
<feature type="compositionally biased region" description="Acidic residues" evidence="1">
    <location>
        <begin position="161"/>
        <end position="170"/>
    </location>
</feature>
<protein>
    <submittedName>
        <fullName evidence="3">Uncharacterized protein</fullName>
    </submittedName>
</protein>
<evidence type="ECO:0000313" key="3">
    <source>
        <dbReference type="EMBL" id="OAX77924.1"/>
    </source>
</evidence>
<sequence>MRFFYSFLVLNGIAATVLSVPIRDPRGSASNIEQKSRSIAARVVNPLYITQAADRKPRNGCMTPENRGNEKRQDSFGYSHYDNKLEMEKGQCGHGSNDATVKMKRQGDFGHPNYDAKPWKERRQFDYASYDKPENAKRQDRFGYSDYDDKPEKKRRQFGYDDYDSEEHSK</sequence>
<name>A0A1B7NM75_9EURO</name>
<dbReference type="Proteomes" id="UP000091918">
    <property type="component" value="Unassembled WGS sequence"/>
</dbReference>
<keyword evidence="2" id="KW-0732">Signal</keyword>
<dbReference type="EMBL" id="LGUA01001910">
    <property type="protein sequence ID" value="OAX77924.1"/>
    <property type="molecule type" value="Genomic_DNA"/>
</dbReference>
<feature type="compositionally biased region" description="Basic and acidic residues" evidence="1">
    <location>
        <begin position="81"/>
        <end position="91"/>
    </location>
</feature>
<evidence type="ECO:0000256" key="1">
    <source>
        <dbReference type="SAM" id="MobiDB-lite"/>
    </source>
</evidence>
<reference evidence="3 4" key="1">
    <citation type="submission" date="2015-07" db="EMBL/GenBank/DDBJ databases">
        <title>Emmonsia species relationships and genome sequence.</title>
        <authorList>
            <person name="Cuomo C.A."/>
            <person name="Schwartz I.S."/>
            <person name="Kenyon C."/>
            <person name="de Hoog G.S."/>
            <person name="Govender N.P."/>
            <person name="Botha A."/>
            <person name="Moreno L."/>
            <person name="de Vries M."/>
            <person name="Munoz J.F."/>
            <person name="Stielow J.B."/>
        </authorList>
    </citation>
    <scope>NUCLEOTIDE SEQUENCE [LARGE SCALE GENOMIC DNA]</scope>
    <source>
        <strain evidence="3 4">CBS 136260</strain>
    </source>
</reference>
<evidence type="ECO:0000256" key="2">
    <source>
        <dbReference type="SAM" id="SignalP"/>
    </source>
</evidence>
<organism evidence="3 4">
    <name type="scientific">Emergomyces africanus</name>
    <dbReference type="NCBI Taxonomy" id="1955775"/>
    <lineage>
        <taxon>Eukaryota</taxon>
        <taxon>Fungi</taxon>
        <taxon>Dikarya</taxon>
        <taxon>Ascomycota</taxon>
        <taxon>Pezizomycotina</taxon>
        <taxon>Eurotiomycetes</taxon>
        <taxon>Eurotiomycetidae</taxon>
        <taxon>Onygenales</taxon>
        <taxon>Ajellomycetaceae</taxon>
        <taxon>Emergomyces</taxon>
    </lineage>
</organism>
<proteinExistence type="predicted"/>
<gene>
    <name evidence="3" type="ORF">ACJ72_07771</name>
</gene>
<evidence type="ECO:0000313" key="4">
    <source>
        <dbReference type="Proteomes" id="UP000091918"/>
    </source>
</evidence>
<feature type="region of interest" description="Disordered" evidence="1">
    <location>
        <begin position="56"/>
        <end position="170"/>
    </location>
</feature>
<comment type="caution">
    <text evidence="3">The sequence shown here is derived from an EMBL/GenBank/DDBJ whole genome shotgun (WGS) entry which is preliminary data.</text>
</comment>
<feature type="compositionally biased region" description="Basic and acidic residues" evidence="1">
    <location>
        <begin position="117"/>
        <end position="152"/>
    </location>
</feature>
<accession>A0A1B7NM75</accession>
<dbReference type="OrthoDB" id="4182447at2759"/>
<dbReference type="AlphaFoldDB" id="A0A1B7NM75"/>
<feature type="signal peptide" evidence="2">
    <location>
        <begin position="1"/>
        <end position="19"/>
    </location>
</feature>